<dbReference type="Proteomes" id="UP000186795">
    <property type="component" value="Unassembled WGS sequence"/>
</dbReference>
<accession>A0A1N7PBS5</accession>
<sequence length="123" mass="13410">MFLLLGACVAVIGGGLGGTDTQADPSAKTEGDAPKSQESKEKPKKEEPKKDNEVTKAEYDQIKNGMSYQEVVNIIGFEGEENSQNEIGGTKTIMYTWMNPDGSNMNAMFQNDKLVQKAQFGLK</sequence>
<dbReference type="InterPro" id="IPR037873">
    <property type="entry name" value="BamE-like"/>
</dbReference>
<dbReference type="Pfam" id="PF12978">
    <property type="entry name" value="DUF3862"/>
    <property type="match status" value="1"/>
</dbReference>
<dbReference type="InterPro" id="IPR024418">
    <property type="entry name" value="DUF3862"/>
</dbReference>
<gene>
    <name evidence="3" type="ORF">SAMN05421790_1125</name>
</gene>
<evidence type="ECO:0000313" key="3">
    <source>
        <dbReference type="EMBL" id="SIT08062.1"/>
    </source>
</evidence>
<evidence type="ECO:0000313" key="4">
    <source>
        <dbReference type="Proteomes" id="UP000186795"/>
    </source>
</evidence>
<dbReference type="OrthoDB" id="570195at2"/>
<evidence type="ECO:0008006" key="5">
    <source>
        <dbReference type="Google" id="ProtNLM"/>
    </source>
</evidence>
<dbReference type="Gene3D" id="3.30.1450.10">
    <property type="match status" value="1"/>
</dbReference>
<proteinExistence type="predicted"/>
<dbReference type="RefSeq" id="WP_159439732.1">
    <property type="nucleotide sequence ID" value="NZ_CP048103.1"/>
</dbReference>
<evidence type="ECO:0000256" key="2">
    <source>
        <dbReference type="SAM" id="MobiDB-lite"/>
    </source>
</evidence>
<keyword evidence="1" id="KW-0732">Signal</keyword>
<evidence type="ECO:0000256" key="1">
    <source>
        <dbReference type="ARBA" id="ARBA00022729"/>
    </source>
</evidence>
<dbReference type="AlphaFoldDB" id="A0A1N7PBS5"/>
<protein>
    <recommendedName>
        <fullName evidence="5">Beta-lactamase inhibitor (BLIP)</fullName>
    </recommendedName>
</protein>
<keyword evidence="4" id="KW-1185">Reference proteome</keyword>
<feature type="region of interest" description="Disordered" evidence="2">
    <location>
        <begin position="15"/>
        <end position="58"/>
    </location>
</feature>
<name>A0A1N7PBS5_9BACL</name>
<feature type="compositionally biased region" description="Basic and acidic residues" evidence="2">
    <location>
        <begin position="27"/>
        <end position="58"/>
    </location>
</feature>
<dbReference type="EMBL" id="FTOD01000012">
    <property type="protein sequence ID" value="SIT08062.1"/>
    <property type="molecule type" value="Genomic_DNA"/>
</dbReference>
<reference evidence="4" key="1">
    <citation type="submission" date="2017-01" db="EMBL/GenBank/DDBJ databases">
        <authorList>
            <person name="Varghese N."/>
            <person name="Submissions S."/>
        </authorList>
    </citation>
    <scope>NUCLEOTIDE SEQUENCE [LARGE SCALE GENOMIC DNA]</scope>
    <source>
        <strain evidence="4">DSM 45196</strain>
    </source>
</reference>
<organism evidence="3 4">
    <name type="scientific">Kroppenstedtia eburnea</name>
    <dbReference type="NCBI Taxonomy" id="714067"/>
    <lineage>
        <taxon>Bacteria</taxon>
        <taxon>Bacillati</taxon>
        <taxon>Bacillota</taxon>
        <taxon>Bacilli</taxon>
        <taxon>Bacillales</taxon>
        <taxon>Thermoactinomycetaceae</taxon>
        <taxon>Kroppenstedtia</taxon>
    </lineage>
</organism>